<comment type="caution">
    <text evidence="5">The sequence shown here is derived from an EMBL/GenBank/DDBJ whole genome shotgun (WGS) entry which is preliminary data.</text>
</comment>
<evidence type="ECO:0000313" key="5">
    <source>
        <dbReference type="EMBL" id="ODN70924.1"/>
    </source>
</evidence>
<dbReference type="SFLD" id="SFLDG01129">
    <property type="entry name" value="C1.5:_HAD__Beta-PGM__Phosphata"/>
    <property type="match status" value="1"/>
</dbReference>
<sequence length="247" mass="24913">MTPHDLAAVTGSPIKAVLFDKDGTLLDFQKTWEPALRVAAEHAATGNPALARRLLAVGGMDPESGLVAADSLFAAASTAEIAEAFVATGSPFSVDVLTAALDRIFTAAVADAVVVTDLAAFFARLKARGLATGIASSDSEAAIRGLIARFGMEDLVDFVTGYDTGHGSKPEAGMLLAFAAAVGVAPQEVAMVGDSVHDMKMARAAGAGACYGVLTGAGTHASLTPEADGCLASILEVEALLLARAGV</sequence>
<name>A0A1E3H3Q5_9HYPH</name>
<dbReference type="PATRIC" id="fig|1439726.3.peg.1868"/>
<dbReference type="AlphaFoldDB" id="A0A1E3H3Q5"/>
<evidence type="ECO:0000256" key="2">
    <source>
        <dbReference type="ARBA" id="ARBA00004818"/>
    </source>
</evidence>
<dbReference type="NCBIfam" id="TIGR01549">
    <property type="entry name" value="HAD-SF-IA-v1"/>
    <property type="match status" value="1"/>
</dbReference>
<comment type="catalytic activity">
    <reaction evidence="1">
        <text>2-phosphoglycolate + H2O = glycolate + phosphate</text>
        <dbReference type="Rhea" id="RHEA:14369"/>
        <dbReference type="ChEBI" id="CHEBI:15377"/>
        <dbReference type="ChEBI" id="CHEBI:29805"/>
        <dbReference type="ChEBI" id="CHEBI:43474"/>
        <dbReference type="ChEBI" id="CHEBI:58033"/>
        <dbReference type="EC" id="3.1.3.18"/>
    </reaction>
</comment>
<evidence type="ECO:0000256" key="1">
    <source>
        <dbReference type="ARBA" id="ARBA00000830"/>
    </source>
</evidence>
<evidence type="ECO:0000313" key="6">
    <source>
        <dbReference type="Proteomes" id="UP000094622"/>
    </source>
</evidence>
<dbReference type="Proteomes" id="UP000094622">
    <property type="component" value="Unassembled WGS sequence"/>
</dbReference>
<organism evidence="5 6">
    <name type="scientific">Methylobrevis pamukkalensis</name>
    <dbReference type="NCBI Taxonomy" id="1439726"/>
    <lineage>
        <taxon>Bacteria</taxon>
        <taxon>Pseudomonadati</taxon>
        <taxon>Pseudomonadota</taxon>
        <taxon>Alphaproteobacteria</taxon>
        <taxon>Hyphomicrobiales</taxon>
        <taxon>Pleomorphomonadaceae</taxon>
        <taxon>Methylobrevis</taxon>
    </lineage>
</organism>
<protein>
    <recommendedName>
        <fullName evidence="4">phosphoglycolate phosphatase</fullName>
        <ecNumber evidence="4">3.1.3.18</ecNumber>
    </recommendedName>
</protein>
<dbReference type="InterPro" id="IPR006439">
    <property type="entry name" value="HAD-SF_hydro_IA"/>
</dbReference>
<dbReference type="Gene3D" id="1.10.150.240">
    <property type="entry name" value="Putative phosphatase, domain 2"/>
    <property type="match status" value="1"/>
</dbReference>
<keyword evidence="5" id="KW-0378">Hydrolase</keyword>
<dbReference type="CDD" id="cd01427">
    <property type="entry name" value="HAD_like"/>
    <property type="match status" value="1"/>
</dbReference>
<dbReference type="RefSeq" id="WP_245293978.1">
    <property type="nucleotide sequence ID" value="NZ_MCRJ01000035.1"/>
</dbReference>
<dbReference type="InterPro" id="IPR023214">
    <property type="entry name" value="HAD_sf"/>
</dbReference>
<accession>A0A1E3H3Q5</accession>
<dbReference type="GO" id="GO:0008967">
    <property type="term" value="F:phosphoglycolate phosphatase activity"/>
    <property type="evidence" value="ECO:0007669"/>
    <property type="project" value="UniProtKB-EC"/>
</dbReference>
<dbReference type="SFLD" id="SFLDS00003">
    <property type="entry name" value="Haloacid_Dehalogenase"/>
    <property type="match status" value="1"/>
</dbReference>
<comment type="pathway">
    <text evidence="2">Organic acid metabolism; glycolate biosynthesis; glycolate from 2-phosphoglycolate: step 1/1.</text>
</comment>
<proteinExistence type="inferred from homology"/>
<evidence type="ECO:0000256" key="3">
    <source>
        <dbReference type="ARBA" id="ARBA00006171"/>
    </source>
</evidence>
<dbReference type="EC" id="3.1.3.18" evidence="4"/>
<evidence type="ECO:0000256" key="4">
    <source>
        <dbReference type="ARBA" id="ARBA00013078"/>
    </source>
</evidence>
<dbReference type="InterPro" id="IPR036412">
    <property type="entry name" value="HAD-like_sf"/>
</dbReference>
<dbReference type="Pfam" id="PF00702">
    <property type="entry name" value="Hydrolase"/>
    <property type="match status" value="1"/>
</dbReference>
<dbReference type="GO" id="GO:0006281">
    <property type="term" value="P:DNA repair"/>
    <property type="evidence" value="ECO:0007669"/>
    <property type="project" value="TreeGrafter"/>
</dbReference>
<dbReference type="PANTHER" id="PTHR43434">
    <property type="entry name" value="PHOSPHOGLYCOLATE PHOSPHATASE"/>
    <property type="match status" value="1"/>
</dbReference>
<comment type="similarity">
    <text evidence="3">Belongs to the HAD-like hydrolase superfamily. CbbY/CbbZ/Gph/YieH family.</text>
</comment>
<gene>
    <name evidence="5" type="primary">gph_1</name>
    <name evidence="5" type="ORF">A6302_01768</name>
</gene>
<dbReference type="Gene3D" id="3.40.50.1000">
    <property type="entry name" value="HAD superfamily/HAD-like"/>
    <property type="match status" value="1"/>
</dbReference>
<reference evidence="5 6" key="1">
    <citation type="submission" date="2016-07" db="EMBL/GenBank/DDBJ databases">
        <title>Draft Genome Sequence of Methylobrevis pamukkalensis PK2.</title>
        <authorList>
            <person name="Vasilenko O.V."/>
            <person name="Doronina N.V."/>
            <person name="Shmareva M.N."/>
            <person name="Tarlachkov S.V."/>
            <person name="Mustakhimov I."/>
            <person name="Trotsenko Y.A."/>
        </authorList>
    </citation>
    <scope>NUCLEOTIDE SEQUENCE [LARGE SCALE GENOMIC DNA]</scope>
    <source>
        <strain evidence="5 6">PK2</strain>
    </source>
</reference>
<dbReference type="PANTHER" id="PTHR43434:SF1">
    <property type="entry name" value="PHOSPHOGLYCOLATE PHOSPHATASE"/>
    <property type="match status" value="1"/>
</dbReference>
<dbReference type="InterPro" id="IPR023198">
    <property type="entry name" value="PGP-like_dom2"/>
</dbReference>
<dbReference type="EMBL" id="MCRJ01000035">
    <property type="protein sequence ID" value="ODN70924.1"/>
    <property type="molecule type" value="Genomic_DNA"/>
</dbReference>
<dbReference type="SUPFAM" id="SSF56784">
    <property type="entry name" value="HAD-like"/>
    <property type="match status" value="1"/>
</dbReference>
<keyword evidence="6" id="KW-1185">Reference proteome</keyword>
<dbReference type="InterPro" id="IPR050155">
    <property type="entry name" value="HAD-like_hydrolase_sf"/>
</dbReference>